<keyword evidence="3" id="KW-1185">Reference proteome</keyword>
<keyword evidence="1" id="KW-1133">Transmembrane helix</keyword>
<dbReference type="KEGG" id="pmet:G4Y79_04255"/>
<evidence type="ECO:0000313" key="2">
    <source>
        <dbReference type="EMBL" id="QPC83603.1"/>
    </source>
</evidence>
<reference evidence="2 3" key="1">
    <citation type="submission" date="2020-02" db="EMBL/GenBank/DDBJ databases">
        <authorList>
            <person name="Zheng R.K."/>
            <person name="Sun C.M."/>
        </authorList>
    </citation>
    <scope>NUCLEOTIDE SEQUENCE [LARGE SCALE GENOMIC DNA]</scope>
    <source>
        <strain evidence="3">rifampicinis</strain>
    </source>
</reference>
<proteinExistence type="predicted"/>
<protein>
    <submittedName>
        <fullName evidence="2">Uncharacterized protein</fullName>
    </submittedName>
</protein>
<sequence>MSGKQIIGILLIVLGAASLVLNGWLFLLTYETRAALFTLMSGLFIFAGWRYYQQATAEKQSKPKNQA</sequence>
<dbReference type="EMBL" id="CP062983">
    <property type="protein sequence ID" value="QPC83603.1"/>
    <property type="molecule type" value="Genomic_DNA"/>
</dbReference>
<gene>
    <name evidence="2" type="ORF">G4Y79_04255</name>
</gene>
<keyword evidence="1" id="KW-0472">Membrane</keyword>
<name>A0A7S8EB94_9CHLR</name>
<dbReference type="RefSeq" id="WP_195171669.1">
    <property type="nucleotide sequence ID" value="NZ_CP062983.1"/>
</dbReference>
<organism evidence="2 3">
    <name type="scientific">Phototrophicus methaneseepsis</name>
    <dbReference type="NCBI Taxonomy" id="2710758"/>
    <lineage>
        <taxon>Bacteria</taxon>
        <taxon>Bacillati</taxon>
        <taxon>Chloroflexota</taxon>
        <taxon>Candidatus Thermofontia</taxon>
        <taxon>Phototrophicales</taxon>
        <taxon>Phototrophicaceae</taxon>
        <taxon>Phototrophicus</taxon>
    </lineage>
</organism>
<dbReference type="Proteomes" id="UP000594468">
    <property type="component" value="Chromosome"/>
</dbReference>
<feature type="transmembrane region" description="Helical" evidence="1">
    <location>
        <begin position="34"/>
        <end position="52"/>
    </location>
</feature>
<feature type="transmembrane region" description="Helical" evidence="1">
    <location>
        <begin position="7"/>
        <end position="28"/>
    </location>
</feature>
<evidence type="ECO:0000256" key="1">
    <source>
        <dbReference type="SAM" id="Phobius"/>
    </source>
</evidence>
<dbReference type="AlphaFoldDB" id="A0A7S8EB94"/>
<keyword evidence="1" id="KW-0812">Transmembrane</keyword>
<evidence type="ECO:0000313" key="3">
    <source>
        <dbReference type="Proteomes" id="UP000594468"/>
    </source>
</evidence>
<accession>A0A7S8EB94</accession>